<accession>A0AAD5GC11</accession>
<feature type="transmembrane region" description="Helical" evidence="6">
    <location>
        <begin position="20"/>
        <end position="45"/>
    </location>
</feature>
<evidence type="ECO:0000256" key="1">
    <source>
        <dbReference type="ARBA" id="ARBA00004167"/>
    </source>
</evidence>
<proteinExistence type="predicted"/>
<comment type="caution">
    <text evidence="8">The sequence shown here is derived from an EMBL/GenBank/DDBJ whole genome shotgun (WGS) entry which is preliminary data.</text>
</comment>
<gene>
    <name evidence="8" type="ORF">M8C21_003512</name>
</gene>
<dbReference type="PANTHER" id="PTHR31448">
    <property type="entry name" value="MYOSIN-BINDING PROTEIN 2"/>
    <property type="match status" value="1"/>
</dbReference>
<name>A0AAD5GC11_AMBAR</name>
<comment type="subcellular location">
    <subcellularLocation>
        <location evidence="1">Membrane</location>
        <topology evidence="1">Single-pass membrane protein</topology>
    </subcellularLocation>
</comment>
<dbReference type="InterPro" id="IPR007656">
    <property type="entry name" value="GTD-bd"/>
</dbReference>
<evidence type="ECO:0000259" key="7">
    <source>
        <dbReference type="PROSITE" id="PS51775"/>
    </source>
</evidence>
<evidence type="ECO:0000256" key="6">
    <source>
        <dbReference type="SAM" id="Phobius"/>
    </source>
</evidence>
<dbReference type="GO" id="GO:0016020">
    <property type="term" value="C:membrane"/>
    <property type="evidence" value="ECO:0007669"/>
    <property type="project" value="UniProtKB-SubCell"/>
</dbReference>
<dbReference type="PROSITE" id="PS51775">
    <property type="entry name" value="GTD_BINDING"/>
    <property type="match status" value="1"/>
</dbReference>
<feature type="coiled-coil region" evidence="5">
    <location>
        <begin position="417"/>
        <end position="511"/>
    </location>
</feature>
<keyword evidence="9" id="KW-1185">Reference proteome</keyword>
<dbReference type="GO" id="GO:0080115">
    <property type="term" value="F:myosin XI tail binding"/>
    <property type="evidence" value="ECO:0007669"/>
    <property type="project" value="UniProtKB-ARBA"/>
</dbReference>
<dbReference type="Pfam" id="PF04576">
    <property type="entry name" value="Zein-binding"/>
    <property type="match status" value="1"/>
</dbReference>
<evidence type="ECO:0000256" key="5">
    <source>
        <dbReference type="SAM" id="Coils"/>
    </source>
</evidence>
<evidence type="ECO:0000256" key="4">
    <source>
        <dbReference type="ARBA" id="ARBA00023136"/>
    </source>
</evidence>
<evidence type="ECO:0000313" key="8">
    <source>
        <dbReference type="EMBL" id="KAI7736512.1"/>
    </source>
</evidence>
<keyword evidence="2 6" id="KW-0812">Transmembrane</keyword>
<feature type="domain" description="GTD-binding" evidence="7">
    <location>
        <begin position="411"/>
        <end position="509"/>
    </location>
</feature>
<sequence length="707" mass="80335">MAANKFATMIHNNTNNITLLLTYAVLEWTLILLLLLHSLFSFLIIKFSQFFALKSPCFWCSALHRFFEPQNANIHRDLLCEFHSKEVSSLGFCPDHKKLAEVKDLCDDCFSCHLTFQSDVKQNNGEGEGEDGQNLKCSCCGLKLQKRSIDHMHNVLESCGKKDMVIGVERQICSDDECGSALIGESPRIRINCFESETCLNQFEERGDSTADFLPQHLEFFFDYSGNQLVPIELVDSTTEGSQSISEGDQDHEFVDYQKDYVIQEQHTPGLESMELEETEKSLVFYADFSEVKEKSGIVEETPACVVNTEELKETCIETKKLDSTTPLADEELKVSLGTEIPVLEEPLISSHGSHLMIENGLELKNLSEILNEIEEENIPNKSASVKKFFMFDRKESRAEESLDGSLISEMEGEDPVSTTEKLKSALRGLKAELEEERSASAIAASETMAMITRLQEEKAAMKMEALQYQRMMEEQSEYDQEALQLLNELMIKKEKELEVYRKKVADYEAKEQMRFSQGSLENKTCSTSCSSSHSEDGNGMAIEMTDKWNGNQESWNGNVPESGILELESSLVDFEEERLSIFKQIKALEEKLFASSDEEDQHFADVRPIEDLIEENGFHSDDIVTKPNGFHSNDTLTKSNELEDGQKRMGIEDELDQVYERLQALEADREFLKHCIGSLNKGEKGMELLQEILQHLRDLRTTDFQA</sequence>
<dbReference type="InterPro" id="IPR039306">
    <property type="entry name" value="MYOB"/>
</dbReference>
<dbReference type="AlphaFoldDB" id="A0AAD5GC11"/>
<keyword evidence="4 6" id="KW-0472">Membrane</keyword>
<protein>
    <recommendedName>
        <fullName evidence="7">GTD-binding domain-containing protein</fullName>
    </recommendedName>
</protein>
<evidence type="ECO:0000256" key="3">
    <source>
        <dbReference type="ARBA" id="ARBA00022989"/>
    </source>
</evidence>
<organism evidence="8 9">
    <name type="scientific">Ambrosia artemisiifolia</name>
    <name type="common">Common ragweed</name>
    <dbReference type="NCBI Taxonomy" id="4212"/>
    <lineage>
        <taxon>Eukaryota</taxon>
        <taxon>Viridiplantae</taxon>
        <taxon>Streptophyta</taxon>
        <taxon>Embryophyta</taxon>
        <taxon>Tracheophyta</taxon>
        <taxon>Spermatophyta</taxon>
        <taxon>Magnoliopsida</taxon>
        <taxon>eudicotyledons</taxon>
        <taxon>Gunneridae</taxon>
        <taxon>Pentapetalae</taxon>
        <taxon>asterids</taxon>
        <taxon>campanulids</taxon>
        <taxon>Asterales</taxon>
        <taxon>Asteraceae</taxon>
        <taxon>Asteroideae</taxon>
        <taxon>Heliantheae alliance</taxon>
        <taxon>Heliantheae</taxon>
        <taxon>Ambrosia</taxon>
    </lineage>
</organism>
<keyword evidence="5" id="KW-0175">Coiled coil</keyword>
<dbReference type="PANTHER" id="PTHR31448:SF54">
    <property type="entry name" value="ZEIN-BINDING DOMAIN-CONTAINING PROTEIN-RELATED"/>
    <property type="match status" value="1"/>
</dbReference>
<keyword evidence="3 6" id="KW-1133">Transmembrane helix</keyword>
<reference evidence="8" key="1">
    <citation type="submission" date="2022-06" db="EMBL/GenBank/DDBJ databases">
        <title>Uncovering the hologenomic basis of an extraordinary plant invasion.</title>
        <authorList>
            <person name="Bieker V.C."/>
            <person name="Martin M.D."/>
            <person name="Gilbert T."/>
            <person name="Hodgins K."/>
            <person name="Battlay P."/>
            <person name="Petersen B."/>
            <person name="Wilson J."/>
        </authorList>
    </citation>
    <scope>NUCLEOTIDE SEQUENCE</scope>
    <source>
        <strain evidence="8">AA19_3_7</strain>
        <tissue evidence="8">Leaf</tissue>
    </source>
</reference>
<evidence type="ECO:0000256" key="2">
    <source>
        <dbReference type="ARBA" id="ARBA00022692"/>
    </source>
</evidence>
<dbReference type="EMBL" id="JAMZMK010009253">
    <property type="protein sequence ID" value="KAI7736512.1"/>
    <property type="molecule type" value="Genomic_DNA"/>
</dbReference>
<evidence type="ECO:0000313" key="9">
    <source>
        <dbReference type="Proteomes" id="UP001206925"/>
    </source>
</evidence>
<dbReference type="Proteomes" id="UP001206925">
    <property type="component" value="Unassembled WGS sequence"/>
</dbReference>